<feature type="non-terminal residue" evidence="10">
    <location>
        <position position="360"/>
    </location>
</feature>
<dbReference type="AlphaFoldDB" id="A0A381XC64"/>
<evidence type="ECO:0008006" key="11">
    <source>
        <dbReference type="Google" id="ProtNLM"/>
    </source>
</evidence>
<dbReference type="GO" id="GO:0016868">
    <property type="term" value="F:intramolecular phosphotransferase activity"/>
    <property type="evidence" value="ECO:0007669"/>
    <property type="project" value="InterPro"/>
</dbReference>
<feature type="domain" description="Alpha-D-phosphohexomutase alpha/beta/alpha" evidence="9">
    <location>
        <begin position="263"/>
        <end position="359"/>
    </location>
</feature>
<keyword evidence="6" id="KW-0413">Isomerase</keyword>
<dbReference type="SUPFAM" id="SSF53738">
    <property type="entry name" value="Phosphoglucomutase, first 3 domains"/>
    <property type="match status" value="3"/>
</dbReference>
<dbReference type="PANTHER" id="PTHR43771">
    <property type="entry name" value="PHOSPHOMANNOMUTASE"/>
    <property type="match status" value="1"/>
</dbReference>
<evidence type="ECO:0000256" key="6">
    <source>
        <dbReference type="ARBA" id="ARBA00023235"/>
    </source>
</evidence>
<sequence length="360" mass="39969">MGEENEGLDFNSVIFRAYDIRGVFGEELSCEVMYEIARAIGTMARKKNQQNIIVGRDGRISSPELHQVLIDGLRSTGIDIIDIGIVPTPATYFASYHLQANNCVMITGSHNAAEYNGLKTVIVNNPLSGTGIQEIRQYLISKEYEVGQGTLQHKDISTDYIQRILSGVNVAEKTPLKIVVDCGNGSAGEIAPRLFDALNCNAVMMFSEIDGSFPNHHPDPSQPENLKALIDKIKEEKADIGFAFDGDGDRLGVVDADGNIIWPDRQLMLLAKDVLSRNKGSHIIFDVKCTRHLKSIIESNNGKALMWKTGHSFIKHKMNEVNAPLAGEMSGHIFFKERWYGFDDALYTTARFIEIFSNSK</sequence>
<gene>
    <name evidence="10" type="ORF">METZ01_LOCUS114687</name>
</gene>
<evidence type="ECO:0000256" key="4">
    <source>
        <dbReference type="ARBA" id="ARBA00022723"/>
    </source>
</evidence>
<accession>A0A381XC64</accession>
<proteinExistence type="inferred from homology"/>
<dbReference type="Pfam" id="PF02880">
    <property type="entry name" value="PGM_PMM_III"/>
    <property type="match status" value="1"/>
</dbReference>
<keyword evidence="3" id="KW-0597">Phosphoprotein</keyword>
<dbReference type="InterPro" id="IPR005841">
    <property type="entry name" value="Alpha-D-phosphohexomutase_SF"/>
</dbReference>
<dbReference type="GO" id="GO:0005975">
    <property type="term" value="P:carbohydrate metabolic process"/>
    <property type="evidence" value="ECO:0007669"/>
    <property type="project" value="InterPro"/>
</dbReference>
<dbReference type="InterPro" id="IPR005846">
    <property type="entry name" value="A-D-PHexomutase_a/b/a-III"/>
</dbReference>
<comment type="similarity">
    <text evidence="2">Belongs to the phosphohexose mutase family.</text>
</comment>
<dbReference type="CDD" id="cd03089">
    <property type="entry name" value="PMM_PGM"/>
    <property type="match status" value="1"/>
</dbReference>
<evidence type="ECO:0000256" key="3">
    <source>
        <dbReference type="ARBA" id="ARBA00022553"/>
    </source>
</evidence>
<organism evidence="10">
    <name type="scientific">marine metagenome</name>
    <dbReference type="NCBI Taxonomy" id="408172"/>
    <lineage>
        <taxon>unclassified sequences</taxon>
        <taxon>metagenomes</taxon>
        <taxon>ecological metagenomes</taxon>
    </lineage>
</organism>
<feature type="domain" description="Alpha-D-phosphohexomutase alpha/beta/alpha" evidence="7">
    <location>
        <begin position="14"/>
        <end position="138"/>
    </location>
</feature>
<evidence type="ECO:0000259" key="7">
    <source>
        <dbReference type="Pfam" id="PF02878"/>
    </source>
</evidence>
<dbReference type="InterPro" id="IPR016055">
    <property type="entry name" value="A-D-PHexomutase_a/b/a-I/II/III"/>
</dbReference>
<dbReference type="Gene3D" id="3.40.120.10">
    <property type="entry name" value="Alpha-D-Glucose-1,6-Bisphosphate, subunit A, domain 3"/>
    <property type="match status" value="3"/>
</dbReference>
<dbReference type="InterPro" id="IPR005844">
    <property type="entry name" value="A-D-PHexomutase_a/b/a-I"/>
</dbReference>
<dbReference type="PRINTS" id="PR00509">
    <property type="entry name" value="PGMPMM"/>
</dbReference>
<reference evidence="10" key="1">
    <citation type="submission" date="2018-05" db="EMBL/GenBank/DDBJ databases">
        <authorList>
            <person name="Lanie J.A."/>
            <person name="Ng W.-L."/>
            <person name="Kazmierczak K.M."/>
            <person name="Andrzejewski T.M."/>
            <person name="Davidsen T.M."/>
            <person name="Wayne K.J."/>
            <person name="Tettelin H."/>
            <person name="Glass J.I."/>
            <person name="Rusch D."/>
            <person name="Podicherti R."/>
            <person name="Tsui H.-C.T."/>
            <person name="Winkler M.E."/>
        </authorList>
    </citation>
    <scope>NUCLEOTIDE SEQUENCE</scope>
</reference>
<dbReference type="PANTHER" id="PTHR43771:SF2">
    <property type="entry name" value="PHOSPHOMANNOMUTASE_PHOSPHOGLUCOMUTASE"/>
    <property type="match status" value="1"/>
</dbReference>
<protein>
    <recommendedName>
        <fullName evidence="11">Alpha-D-phosphohexomutase alpha/beta/alpha domain-containing protein</fullName>
    </recommendedName>
</protein>
<dbReference type="Pfam" id="PF02879">
    <property type="entry name" value="PGM_PMM_II"/>
    <property type="match status" value="1"/>
</dbReference>
<keyword evidence="4" id="KW-0479">Metal-binding</keyword>
<dbReference type="InterPro" id="IPR005845">
    <property type="entry name" value="A-D-PHexomutase_a/b/a-II"/>
</dbReference>
<evidence type="ECO:0000259" key="8">
    <source>
        <dbReference type="Pfam" id="PF02879"/>
    </source>
</evidence>
<dbReference type="EMBL" id="UINC01014507">
    <property type="protein sequence ID" value="SVA61833.1"/>
    <property type="molecule type" value="Genomic_DNA"/>
</dbReference>
<evidence type="ECO:0000259" key="9">
    <source>
        <dbReference type="Pfam" id="PF02880"/>
    </source>
</evidence>
<feature type="domain" description="Alpha-D-phosphohexomutase alpha/beta/alpha" evidence="8">
    <location>
        <begin position="159"/>
        <end position="258"/>
    </location>
</feature>
<dbReference type="GO" id="GO:0046872">
    <property type="term" value="F:metal ion binding"/>
    <property type="evidence" value="ECO:0007669"/>
    <property type="project" value="UniProtKB-KW"/>
</dbReference>
<evidence type="ECO:0000313" key="10">
    <source>
        <dbReference type="EMBL" id="SVA61833.1"/>
    </source>
</evidence>
<comment type="cofactor">
    <cofactor evidence="1">
        <name>Mg(2+)</name>
        <dbReference type="ChEBI" id="CHEBI:18420"/>
    </cofactor>
</comment>
<evidence type="ECO:0000256" key="2">
    <source>
        <dbReference type="ARBA" id="ARBA00010231"/>
    </source>
</evidence>
<name>A0A381XC64_9ZZZZ</name>
<evidence type="ECO:0000256" key="5">
    <source>
        <dbReference type="ARBA" id="ARBA00022842"/>
    </source>
</evidence>
<keyword evidence="5" id="KW-0460">Magnesium</keyword>
<evidence type="ECO:0000256" key="1">
    <source>
        <dbReference type="ARBA" id="ARBA00001946"/>
    </source>
</evidence>
<dbReference type="Pfam" id="PF02878">
    <property type="entry name" value="PGM_PMM_I"/>
    <property type="match status" value="1"/>
</dbReference>